<feature type="compositionally biased region" description="Basic and acidic residues" evidence="1">
    <location>
        <begin position="41"/>
        <end position="63"/>
    </location>
</feature>
<dbReference type="EMBL" id="CTEF01000002">
    <property type="protein sequence ID" value="CQD15709.1"/>
    <property type="molecule type" value="Genomic_DNA"/>
</dbReference>
<evidence type="ECO:0000313" key="2">
    <source>
        <dbReference type="EMBL" id="CQD15709.1"/>
    </source>
</evidence>
<gene>
    <name evidence="3" type="ORF">AWB98_29385</name>
    <name evidence="2" type="ORF">BN970_03302</name>
</gene>
<accession>A0A0U1DGB9</accession>
<feature type="compositionally biased region" description="Basic and acidic residues" evidence="1">
    <location>
        <begin position="15"/>
        <end position="27"/>
    </location>
</feature>
<reference evidence="3 5" key="2">
    <citation type="submission" date="2016-01" db="EMBL/GenBank/DDBJ databases">
        <title>The new phylogeny of the genus Mycobacterium.</title>
        <authorList>
            <person name="Tarcisio F."/>
            <person name="Conor M."/>
            <person name="Antonella G."/>
            <person name="Elisabetta G."/>
            <person name="Giulia F.S."/>
            <person name="Sara T."/>
            <person name="Anna F."/>
            <person name="Clotilde B."/>
            <person name="Roberto B."/>
            <person name="Veronica D.S."/>
            <person name="Fabio R."/>
            <person name="Monica P."/>
            <person name="Olivier J."/>
            <person name="Enrico T."/>
            <person name="Nicola S."/>
        </authorList>
    </citation>
    <scope>NUCLEOTIDE SEQUENCE [LARGE SCALE GENOMIC DNA]</scope>
    <source>
        <strain evidence="3 5">CCUG 50187</strain>
    </source>
</reference>
<dbReference type="Proteomes" id="UP000193811">
    <property type="component" value="Unassembled WGS sequence"/>
</dbReference>
<name>A0A0U1DGB9_9MYCO</name>
<dbReference type="RefSeq" id="WP_085143036.1">
    <property type="nucleotide sequence ID" value="NZ_JACKVA010000026.1"/>
</dbReference>
<dbReference type="EMBL" id="LQOP01000036">
    <property type="protein sequence ID" value="ORV20058.1"/>
    <property type="molecule type" value="Genomic_DNA"/>
</dbReference>
<evidence type="ECO:0000313" key="4">
    <source>
        <dbReference type="Proteomes" id="UP000182227"/>
    </source>
</evidence>
<protein>
    <recommendedName>
        <fullName evidence="6">Tail assembly chaperone</fullName>
    </recommendedName>
</protein>
<proteinExistence type="predicted"/>
<reference evidence="2 4" key="1">
    <citation type="submission" date="2015-03" db="EMBL/GenBank/DDBJ databases">
        <authorList>
            <person name="Murphy D."/>
        </authorList>
    </citation>
    <scope>NUCLEOTIDE SEQUENCE [LARGE SCALE GENOMIC DNA]</scope>
    <source>
        <strain evidence="2 4">D16</strain>
    </source>
</reference>
<dbReference type="GeneID" id="44300072"/>
<sequence>MAKKRDEVLLDELDDRERDESALEREPLSVGEALADARAQASDETRDMLPEPKPGDPDYDWSGHYDTTDLYTHTFPDGTVVAIKPFAAIYSKTWLYKIRQLQTDTDIEFAAIDRAACPTAQEVLMNLDDTEGDPFDDLYKGWLEAGTKNADGDKGLTPGE</sequence>
<dbReference type="Proteomes" id="UP000182227">
    <property type="component" value="Unassembled WGS sequence"/>
</dbReference>
<evidence type="ECO:0000313" key="5">
    <source>
        <dbReference type="Proteomes" id="UP000193811"/>
    </source>
</evidence>
<evidence type="ECO:0008006" key="6">
    <source>
        <dbReference type="Google" id="ProtNLM"/>
    </source>
</evidence>
<feature type="region of interest" description="Disordered" evidence="1">
    <location>
        <begin position="1"/>
        <end position="63"/>
    </location>
</feature>
<dbReference type="AlphaFoldDB" id="A0A0U1DGB9"/>
<organism evidence="2 4">
    <name type="scientific">Mycolicibacterium conceptionense</name>
    <dbReference type="NCBI Taxonomy" id="451644"/>
    <lineage>
        <taxon>Bacteria</taxon>
        <taxon>Bacillati</taxon>
        <taxon>Actinomycetota</taxon>
        <taxon>Actinomycetes</taxon>
        <taxon>Mycobacteriales</taxon>
        <taxon>Mycobacteriaceae</taxon>
        <taxon>Mycolicibacterium</taxon>
    </lineage>
</organism>
<evidence type="ECO:0000313" key="3">
    <source>
        <dbReference type="EMBL" id="ORV20058.1"/>
    </source>
</evidence>
<evidence type="ECO:0000256" key="1">
    <source>
        <dbReference type="SAM" id="MobiDB-lite"/>
    </source>
</evidence>
<keyword evidence="5" id="KW-1185">Reference proteome</keyword>